<dbReference type="EMBL" id="AP025628">
    <property type="protein sequence ID" value="BDG59013.1"/>
    <property type="molecule type" value="Genomic_DNA"/>
</dbReference>
<evidence type="ECO:0000256" key="1">
    <source>
        <dbReference type="ARBA" id="ARBA00022741"/>
    </source>
</evidence>
<keyword evidence="2" id="KW-0067">ATP-binding</keyword>
<evidence type="ECO:0000313" key="5">
    <source>
        <dbReference type="Proteomes" id="UP001163687"/>
    </source>
</evidence>
<feature type="domain" description="ABC transporter" evidence="3">
    <location>
        <begin position="7"/>
        <end position="237"/>
    </location>
</feature>
<name>A0AA35G776_9FIRM</name>
<dbReference type="GO" id="GO:0016887">
    <property type="term" value="F:ATP hydrolysis activity"/>
    <property type="evidence" value="ECO:0007669"/>
    <property type="project" value="InterPro"/>
</dbReference>
<reference evidence="4" key="1">
    <citation type="submission" date="2022-03" db="EMBL/GenBank/DDBJ databases">
        <title>Complete genome sequence of Caldinitratiruptor microaerophilus.</title>
        <authorList>
            <person name="Mukaiyama R."/>
            <person name="Nishiyama T."/>
            <person name="Ueda K."/>
        </authorList>
    </citation>
    <scope>NUCLEOTIDE SEQUENCE</scope>
    <source>
        <strain evidence="4">JCM 16183</strain>
    </source>
</reference>
<dbReference type="Pfam" id="PF00005">
    <property type="entry name" value="ABC_tran"/>
    <property type="match status" value="1"/>
</dbReference>
<sequence>MTAVAAIEVRGLTRRFGDFTAVDSVSFRVQTGEVFGFIGPNGSGKSTTIRMLCGLLEPSAGEARVLGLDVRKDTEAIRARIGYMSQRFSLYEDLTPAENLEFYGSVYGLANARRRERVARLLEEVVGDPAVHRRPVRGLPTGYRQRLALACALVHEPELLFLDEPTAGVDPLSRRRFWEHIYALAEAGLTVFVTTHYMDEAALCHRLGLIHAGRLLAVAAPADLVRDHGSVEEAFASLVAAGPAAVATPGGAKEGPA</sequence>
<dbReference type="SMART" id="SM00382">
    <property type="entry name" value="AAA"/>
    <property type="match status" value="1"/>
</dbReference>
<dbReference type="Gene3D" id="3.40.50.300">
    <property type="entry name" value="P-loop containing nucleotide triphosphate hydrolases"/>
    <property type="match status" value="1"/>
</dbReference>
<keyword evidence="5" id="KW-1185">Reference proteome</keyword>
<dbReference type="PANTHER" id="PTHR43038:SF3">
    <property type="entry name" value="ABC TRANSPORTER G FAMILY MEMBER 20 ISOFORM X1"/>
    <property type="match status" value="1"/>
</dbReference>
<dbReference type="InterPro" id="IPR027417">
    <property type="entry name" value="P-loop_NTPase"/>
</dbReference>
<organism evidence="4 5">
    <name type="scientific">Caldinitratiruptor microaerophilus</name>
    <dbReference type="NCBI Taxonomy" id="671077"/>
    <lineage>
        <taxon>Bacteria</taxon>
        <taxon>Bacillati</taxon>
        <taxon>Bacillota</taxon>
        <taxon>Clostridia</taxon>
        <taxon>Eubacteriales</taxon>
        <taxon>Symbiobacteriaceae</taxon>
        <taxon>Caldinitratiruptor</taxon>
    </lineage>
</organism>
<dbReference type="SUPFAM" id="SSF52540">
    <property type="entry name" value="P-loop containing nucleoside triphosphate hydrolases"/>
    <property type="match status" value="1"/>
</dbReference>
<dbReference type="PANTHER" id="PTHR43038">
    <property type="entry name" value="ATP-BINDING CASSETTE, SUB-FAMILY H, MEMBER 1"/>
    <property type="match status" value="1"/>
</dbReference>
<dbReference type="CDD" id="cd03230">
    <property type="entry name" value="ABC_DR_subfamily_A"/>
    <property type="match status" value="1"/>
</dbReference>
<dbReference type="InterPro" id="IPR003439">
    <property type="entry name" value="ABC_transporter-like_ATP-bd"/>
</dbReference>
<dbReference type="AlphaFoldDB" id="A0AA35G776"/>
<dbReference type="PROSITE" id="PS50893">
    <property type="entry name" value="ABC_TRANSPORTER_2"/>
    <property type="match status" value="1"/>
</dbReference>
<accession>A0AA35G776</accession>
<evidence type="ECO:0000256" key="2">
    <source>
        <dbReference type="ARBA" id="ARBA00022840"/>
    </source>
</evidence>
<proteinExistence type="predicted"/>
<dbReference type="InterPro" id="IPR003593">
    <property type="entry name" value="AAA+_ATPase"/>
</dbReference>
<evidence type="ECO:0000313" key="4">
    <source>
        <dbReference type="EMBL" id="BDG59013.1"/>
    </source>
</evidence>
<dbReference type="GO" id="GO:0005524">
    <property type="term" value="F:ATP binding"/>
    <property type="evidence" value="ECO:0007669"/>
    <property type="project" value="UniProtKB-KW"/>
</dbReference>
<dbReference type="Proteomes" id="UP001163687">
    <property type="component" value="Chromosome"/>
</dbReference>
<evidence type="ECO:0000259" key="3">
    <source>
        <dbReference type="PROSITE" id="PS50893"/>
    </source>
</evidence>
<gene>
    <name evidence="4" type="ORF">caldi_01030</name>
</gene>
<protein>
    <recommendedName>
        <fullName evidence="3">ABC transporter domain-containing protein</fullName>
    </recommendedName>
</protein>
<dbReference type="KEGG" id="cmic:caldi_01030"/>
<keyword evidence="1" id="KW-0547">Nucleotide-binding</keyword>